<feature type="region of interest" description="Disordered" evidence="1">
    <location>
        <begin position="51"/>
        <end position="94"/>
    </location>
</feature>
<protein>
    <submittedName>
        <fullName evidence="2">Uncharacterized protein</fullName>
    </submittedName>
</protein>
<accession>A0A1J9QNI0</accession>
<evidence type="ECO:0000313" key="3">
    <source>
        <dbReference type="Proteomes" id="UP000182235"/>
    </source>
</evidence>
<comment type="caution">
    <text evidence="2">The sequence shown here is derived from an EMBL/GenBank/DDBJ whole genome shotgun (WGS) entry which is preliminary data.</text>
</comment>
<reference evidence="2 3" key="1">
    <citation type="submission" date="2015-07" db="EMBL/GenBank/DDBJ databases">
        <title>Emmonsia species relationships and genome sequence.</title>
        <authorList>
            <consortium name="The Broad Institute Genomics Platform"/>
            <person name="Cuomo C.A."/>
            <person name="Munoz J.F."/>
            <person name="Imamovic A."/>
            <person name="Priest M.E."/>
            <person name="Young S."/>
            <person name="Clay O.K."/>
            <person name="McEwen J.G."/>
        </authorList>
    </citation>
    <scope>NUCLEOTIDE SEQUENCE [LARGE SCALE GENOMIC DNA]</scope>
    <source>
        <strain evidence="2 3">UAMH 9510</strain>
    </source>
</reference>
<name>A0A1J9QNI0_9EURO</name>
<organism evidence="2 3">
    <name type="scientific">Emergomyces pasteurianus Ep9510</name>
    <dbReference type="NCBI Taxonomy" id="1447872"/>
    <lineage>
        <taxon>Eukaryota</taxon>
        <taxon>Fungi</taxon>
        <taxon>Dikarya</taxon>
        <taxon>Ascomycota</taxon>
        <taxon>Pezizomycotina</taxon>
        <taxon>Eurotiomycetes</taxon>
        <taxon>Eurotiomycetidae</taxon>
        <taxon>Onygenales</taxon>
        <taxon>Ajellomycetaceae</taxon>
        <taxon>Emergomyces</taxon>
    </lineage>
</organism>
<feature type="compositionally biased region" description="Low complexity" evidence="1">
    <location>
        <begin position="51"/>
        <end position="61"/>
    </location>
</feature>
<sequence length="147" mass="16353">MRPPPSSLIPKLISSSTTSLRTDLRIPRAFPHSLTTSPTLPTAKASANFSTTSHGFFHSSSRQLQGTGDKHQSQQHDVKKNHVQEDTSKNGNPEFPTLSFAGLGLSRNMKILVLGLVGVLGTIETWFWCKAIWRWWKGAPEDEDEQK</sequence>
<evidence type="ECO:0000256" key="1">
    <source>
        <dbReference type="SAM" id="MobiDB-lite"/>
    </source>
</evidence>
<feature type="compositionally biased region" description="Basic and acidic residues" evidence="1">
    <location>
        <begin position="68"/>
        <end position="88"/>
    </location>
</feature>
<dbReference type="AlphaFoldDB" id="A0A1J9QNI0"/>
<evidence type="ECO:0000313" key="2">
    <source>
        <dbReference type="EMBL" id="OJD16805.1"/>
    </source>
</evidence>
<keyword evidence="3" id="KW-1185">Reference proteome</keyword>
<proteinExistence type="predicted"/>
<dbReference type="VEuPathDB" id="FungiDB:AJ78_03048"/>
<gene>
    <name evidence="2" type="ORF">AJ78_03048</name>
</gene>
<dbReference type="Proteomes" id="UP000182235">
    <property type="component" value="Unassembled WGS sequence"/>
</dbReference>
<dbReference type="OrthoDB" id="5231661at2759"/>
<dbReference type="EMBL" id="LGRN01000091">
    <property type="protein sequence ID" value="OJD16805.1"/>
    <property type="molecule type" value="Genomic_DNA"/>
</dbReference>